<dbReference type="SUPFAM" id="SSF56784">
    <property type="entry name" value="HAD-like"/>
    <property type="match status" value="1"/>
</dbReference>
<dbReference type="GO" id="GO:0005829">
    <property type="term" value="C:cytosol"/>
    <property type="evidence" value="ECO:0007669"/>
    <property type="project" value="TreeGrafter"/>
</dbReference>
<dbReference type="NCBIfam" id="TIGR01549">
    <property type="entry name" value="HAD-SF-IA-v1"/>
    <property type="match status" value="1"/>
</dbReference>
<evidence type="ECO:0000313" key="1">
    <source>
        <dbReference type="EMBL" id="MPL68099.1"/>
    </source>
</evidence>
<dbReference type="GO" id="GO:0004713">
    <property type="term" value="F:protein tyrosine kinase activity"/>
    <property type="evidence" value="ECO:0007669"/>
    <property type="project" value="TreeGrafter"/>
</dbReference>
<dbReference type="GO" id="GO:0008253">
    <property type="term" value="F:5'-nucleotidase activity"/>
    <property type="evidence" value="ECO:0007669"/>
    <property type="project" value="UniProtKB-EC"/>
</dbReference>
<sequence length="223" mass="24682">MILGGEKTVSDIILLDLDGTLTDPKIGITTSVQYALAKLGIKEESLDKLTPFIGPPLIKAFMEFYSLSEENARKGVEYYRERFSKVGLYENAVYPGIPEMLQALRAKGKKLVIATSKPTIYSVKIVEHFNLYQYFDLVIGSNLDGTRLEKGEVIEAVLAELGEVDKDTIIMVGDRKHDIIGARENGLKVIAVAYGYGPMEELSVARPDAIVASVQELRELLLK</sequence>
<dbReference type="CDD" id="cd04302">
    <property type="entry name" value="HAD_5NT"/>
    <property type="match status" value="1"/>
</dbReference>
<keyword evidence="1" id="KW-0378">Hydrolase</keyword>
<dbReference type="InterPro" id="IPR023214">
    <property type="entry name" value="HAD_sf"/>
</dbReference>
<dbReference type="Pfam" id="PF13419">
    <property type="entry name" value="HAD_2"/>
    <property type="match status" value="1"/>
</dbReference>
<comment type="caution">
    <text evidence="1">The sequence shown here is derived from an EMBL/GenBank/DDBJ whole genome shotgun (WGS) entry which is preliminary data.</text>
</comment>
<gene>
    <name evidence="1" type="ORF">SDC9_13812</name>
</gene>
<dbReference type="InterPro" id="IPR050155">
    <property type="entry name" value="HAD-like_hydrolase_sf"/>
</dbReference>
<dbReference type="FunFam" id="3.40.50.1000:FF:000022">
    <property type="entry name" value="Phosphoglycolate phosphatase"/>
    <property type="match status" value="1"/>
</dbReference>
<dbReference type="EMBL" id="VSSQ01000040">
    <property type="protein sequence ID" value="MPL68099.1"/>
    <property type="molecule type" value="Genomic_DNA"/>
</dbReference>
<reference evidence="1" key="1">
    <citation type="submission" date="2019-08" db="EMBL/GenBank/DDBJ databases">
        <authorList>
            <person name="Kucharzyk K."/>
            <person name="Murdoch R.W."/>
            <person name="Higgins S."/>
            <person name="Loffler F."/>
        </authorList>
    </citation>
    <scope>NUCLEOTIDE SEQUENCE</scope>
</reference>
<accession>A0A644TNC7</accession>
<dbReference type="EC" id="3.1.3.5" evidence="1"/>
<dbReference type="InterPro" id="IPR041492">
    <property type="entry name" value="HAD_2"/>
</dbReference>
<name>A0A644TNC7_9ZZZZ</name>
<protein>
    <submittedName>
        <fullName evidence="1">5'-nucleotidase</fullName>
        <ecNumber evidence="1">3.1.3.5</ecNumber>
    </submittedName>
</protein>
<dbReference type="AlphaFoldDB" id="A0A644TNC7"/>
<proteinExistence type="predicted"/>
<dbReference type="InterPro" id="IPR006439">
    <property type="entry name" value="HAD-SF_hydro_IA"/>
</dbReference>
<dbReference type="PANTHER" id="PTHR43434:SF20">
    <property type="entry name" value="5'-NUCLEOTIDASE"/>
    <property type="match status" value="1"/>
</dbReference>
<organism evidence="1">
    <name type="scientific">bioreactor metagenome</name>
    <dbReference type="NCBI Taxonomy" id="1076179"/>
    <lineage>
        <taxon>unclassified sequences</taxon>
        <taxon>metagenomes</taxon>
        <taxon>ecological metagenomes</taxon>
    </lineage>
</organism>
<dbReference type="PANTHER" id="PTHR43434">
    <property type="entry name" value="PHOSPHOGLYCOLATE PHOSPHATASE"/>
    <property type="match status" value="1"/>
</dbReference>
<dbReference type="InterPro" id="IPR036412">
    <property type="entry name" value="HAD-like_sf"/>
</dbReference>
<dbReference type="Gene3D" id="1.10.150.240">
    <property type="entry name" value="Putative phosphatase, domain 2"/>
    <property type="match status" value="1"/>
</dbReference>
<dbReference type="InterPro" id="IPR023198">
    <property type="entry name" value="PGP-like_dom2"/>
</dbReference>
<dbReference type="Gene3D" id="3.40.50.1000">
    <property type="entry name" value="HAD superfamily/HAD-like"/>
    <property type="match status" value="1"/>
</dbReference>